<gene>
    <name evidence="12" type="ORF">D8674_038974</name>
    <name evidence="11" type="ORF">D8674_039025</name>
</gene>
<evidence type="ECO:0000256" key="3">
    <source>
        <dbReference type="ARBA" id="ARBA00005792"/>
    </source>
</evidence>
<keyword evidence="12" id="KW-0675">Receptor</keyword>
<comment type="function">
    <text evidence="1">Central component of the receptor complex responsible for the recognition and translocation of cytosolically synthesized mitochondrial preproteins. Together with TOM22 functions as the transit peptide receptor at the surface of the mitochondrion outer membrane and facilitates the movement of preproteins into the translocation pore.</text>
</comment>
<proteinExistence type="inferred from homology"/>
<keyword evidence="13" id="KW-1185">Reference proteome</keyword>
<dbReference type="InterPro" id="IPR010547">
    <property type="entry name" value="TOM20_imprt_rcpt"/>
</dbReference>
<dbReference type="GO" id="GO:0045040">
    <property type="term" value="P:protein insertion into mitochondrial outer membrane"/>
    <property type="evidence" value="ECO:0007669"/>
    <property type="project" value="InterPro"/>
</dbReference>
<protein>
    <submittedName>
        <fullName evidence="12">Mitochondrial import receptor subunit TOM20-like</fullName>
    </submittedName>
</protein>
<name>A0A5N5GYU6_9ROSA</name>
<dbReference type="Gene3D" id="1.25.40.10">
    <property type="entry name" value="Tetratricopeptide repeat domain"/>
    <property type="match status" value="1"/>
</dbReference>
<comment type="subcellular location">
    <subcellularLocation>
        <location evidence="2">Mitochondrion outer membrane</location>
        <topology evidence="2">Single-pass membrane protein</topology>
    </subcellularLocation>
</comment>
<reference evidence="12 13" key="2">
    <citation type="submission" date="2019-11" db="EMBL/GenBank/DDBJ databases">
        <title>A de novo genome assembly of a pear dwarfing rootstock.</title>
        <authorList>
            <person name="Wang F."/>
            <person name="Wang J."/>
            <person name="Li S."/>
            <person name="Zhang Y."/>
            <person name="Fang M."/>
            <person name="Ma L."/>
            <person name="Zhao Y."/>
            <person name="Jiang S."/>
        </authorList>
    </citation>
    <scope>NUCLEOTIDE SEQUENCE [LARGE SCALE GENOMIC DNA]</scope>
    <source>
        <strain evidence="12">S2</strain>
        <tissue evidence="12">Leaf</tissue>
    </source>
</reference>
<dbReference type="PANTHER" id="PTHR32409">
    <property type="entry name" value="MITOCHONDRIAL IMPORT RECEPTOR SUBUNIT TOM20-1-RELATED"/>
    <property type="match status" value="1"/>
</dbReference>
<evidence type="ECO:0000256" key="5">
    <source>
        <dbReference type="ARBA" id="ARBA00022692"/>
    </source>
</evidence>
<comment type="similarity">
    <text evidence="3">Belongs to the Tom20 family.</text>
</comment>
<dbReference type="Proteomes" id="UP000327157">
    <property type="component" value="Unassembled WGS sequence"/>
</dbReference>
<dbReference type="AlphaFoldDB" id="A0A5N5GYU6"/>
<evidence type="ECO:0000256" key="1">
    <source>
        <dbReference type="ARBA" id="ARBA00003450"/>
    </source>
</evidence>
<evidence type="ECO:0000313" key="11">
    <source>
        <dbReference type="EMBL" id="KAB2604075.1"/>
    </source>
</evidence>
<evidence type="ECO:0000256" key="2">
    <source>
        <dbReference type="ARBA" id="ARBA00004572"/>
    </source>
</evidence>
<organism evidence="12 13">
    <name type="scientific">Pyrus ussuriensis x Pyrus communis</name>
    <dbReference type="NCBI Taxonomy" id="2448454"/>
    <lineage>
        <taxon>Eukaryota</taxon>
        <taxon>Viridiplantae</taxon>
        <taxon>Streptophyta</taxon>
        <taxon>Embryophyta</taxon>
        <taxon>Tracheophyta</taxon>
        <taxon>Spermatophyta</taxon>
        <taxon>Magnoliopsida</taxon>
        <taxon>eudicotyledons</taxon>
        <taxon>Gunneridae</taxon>
        <taxon>Pentapetalae</taxon>
        <taxon>rosids</taxon>
        <taxon>fabids</taxon>
        <taxon>Rosales</taxon>
        <taxon>Rosaceae</taxon>
        <taxon>Amygdaloideae</taxon>
        <taxon>Maleae</taxon>
        <taxon>Pyrus</taxon>
    </lineage>
</organism>
<keyword evidence="8" id="KW-1133">Transmembrane helix</keyword>
<dbReference type="GO" id="GO:0015031">
    <property type="term" value="P:protein transport"/>
    <property type="evidence" value="ECO:0007669"/>
    <property type="project" value="UniProtKB-KW"/>
</dbReference>
<reference evidence="12 13" key="1">
    <citation type="submission" date="2019-09" db="EMBL/GenBank/DDBJ databases">
        <authorList>
            <person name="Ou C."/>
        </authorList>
    </citation>
    <scope>NUCLEOTIDE SEQUENCE [LARGE SCALE GENOMIC DNA]</scope>
    <source>
        <strain evidence="12">S2</strain>
        <tissue evidence="12">Leaf</tissue>
    </source>
</reference>
<dbReference type="EMBL" id="SMOL01000649">
    <property type="protein sequence ID" value="KAB2604075.1"/>
    <property type="molecule type" value="Genomic_DNA"/>
</dbReference>
<dbReference type="EMBL" id="SMOL01000348">
    <property type="protein sequence ID" value="KAB2620277.1"/>
    <property type="molecule type" value="Genomic_DNA"/>
</dbReference>
<evidence type="ECO:0000256" key="7">
    <source>
        <dbReference type="ARBA" id="ARBA00022927"/>
    </source>
</evidence>
<accession>A0A5N5GYU6</accession>
<keyword evidence="4" id="KW-0813">Transport</keyword>
<keyword evidence="7" id="KW-0653">Protein transport</keyword>
<comment type="caution">
    <text evidence="12">The sequence shown here is derived from an EMBL/GenBank/DDBJ whole genome shotgun (WGS) entry which is preliminary data.</text>
</comment>
<evidence type="ECO:0000256" key="8">
    <source>
        <dbReference type="ARBA" id="ARBA00022989"/>
    </source>
</evidence>
<dbReference type="GO" id="GO:0005742">
    <property type="term" value="C:mitochondrial outer membrane translocase complex"/>
    <property type="evidence" value="ECO:0007669"/>
    <property type="project" value="InterPro"/>
</dbReference>
<evidence type="ECO:0000313" key="13">
    <source>
        <dbReference type="Proteomes" id="UP000327157"/>
    </source>
</evidence>
<dbReference type="OrthoDB" id="1056333at2759"/>
<keyword evidence="9" id="KW-0496">Mitochondrion</keyword>
<dbReference type="PANTHER" id="PTHR32409:SF3">
    <property type="entry name" value="MITOCHONDRIAL IMPORT RECEPTOR SUBUNIT TOM20-1-RELATED"/>
    <property type="match status" value="1"/>
</dbReference>
<evidence type="ECO:0000256" key="10">
    <source>
        <dbReference type="ARBA" id="ARBA00023136"/>
    </source>
</evidence>
<evidence type="ECO:0000256" key="6">
    <source>
        <dbReference type="ARBA" id="ARBA00022787"/>
    </source>
</evidence>
<keyword evidence="10" id="KW-0472">Membrane</keyword>
<keyword evidence="6" id="KW-1000">Mitochondrion outer membrane</keyword>
<keyword evidence="5" id="KW-0812">Transmembrane</keyword>
<dbReference type="InterPro" id="IPR011990">
    <property type="entry name" value="TPR-like_helical_dom_sf"/>
</dbReference>
<sequence>MHFCSWNLLEMESNLSQFWNVLESKKLTQDAISKLEEALLINPRKYDALWCWEMLKLLAHYSLRTRMRQRFQKVLYCFQKAFNKVLPLTNLLFLEFVIPQQRAGITS</sequence>
<evidence type="ECO:0000256" key="9">
    <source>
        <dbReference type="ARBA" id="ARBA00023128"/>
    </source>
</evidence>
<dbReference type="Pfam" id="PF06552">
    <property type="entry name" value="TOM20_plant"/>
    <property type="match status" value="1"/>
</dbReference>
<evidence type="ECO:0000313" key="12">
    <source>
        <dbReference type="EMBL" id="KAB2620277.1"/>
    </source>
</evidence>
<evidence type="ECO:0000256" key="4">
    <source>
        <dbReference type="ARBA" id="ARBA00022448"/>
    </source>
</evidence>